<feature type="domain" description="Helicase ATP-binding" evidence="4">
    <location>
        <begin position="660"/>
        <end position="820"/>
    </location>
</feature>
<dbReference type="PROSITE" id="PS51194">
    <property type="entry name" value="HELICASE_CTER"/>
    <property type="match status" value="1"/>
</dbReference>
<dbReference type="GO" id="GO:0016787">
    <property type="term" value="F:hydrolase activity"/>
    <property type="evidence" value="ECO:0007669"/>
    <property type="project" value="UniProtKB-KW"/>
</dbReference>
<dbReference type="InterPro" id="IPR014001">
    <property type="entry name" value="Helicase_ATP-bd"/>
</dbReference>
<keyword evidence="2" id="KW-0863">Zinc-finger</keyword>
<keyword evidence="2" id="KW-0862">Zinc</keyword>
<dbReference type="EMBL" id="CYHH01000003">
    <property type="protein sequence ID" value="CUB06638.1"/>
    <property type="molecule type" value="Genomic_DNA"/>
</dbReference>
<dbReference type="OrthoDB" id="5287023at2"/>
<dbReference type="Gene3D" id="3.40.50.10810">
    <property type="entry name" value="Tandem AAA-ATPase domain"/>
    <property type="match status" value="1"/>
</dbReference>
<dbReference type="InterPro" id="IPR038718">
    <property type="entry name" value="SNF2-like_sf"/>
</dbReference>
<keyword evidence="1" id="KW-0378">Hydrolase</keyword>
<dbReference type="InterPro" id="IPR049730">
    <property type="entry name" value="SNF2/RAD54-like_C"/>
</dbReference>
<dbReference type="GO" id="GO:0005524">
    <property type="term" value="F:ATP binding"/>
    <property type="evidence" value="ECO:0007669"/>
    <property type="project" value="InterPro"/>
</dbReference>
<dbReference type="Pfam" id="PF00271">
    <property type="entry name" value="Helicase_C"/>
    <property type="match status" value="1"/>
</dbReference>
<evidence type="ECO:0000256" key="2">
    <source>
        <dbReference type="PROSITE-ProRule" id="PRU00325"/>
    </source>
</evidence>
<dbReference type="Pfam" id="PF00176">
    <property type="entry name" value="SNF2-rel_dom"/>
    <property type="match status" value="1"/>
</dbReference>
<dbReference type="SMART" id="SM00490">
    <property type="entry name" value="HELICc"/>
    <property type="match status" value="1"/>
</dbReference>
<dbReference type="Gene3D" id="3.40.50.300">
    <property type="entry name" value="P-loop containing nucleotide triphosphate hydrolases"/>
    <property type="match status" value="1"/>
</dbReference>
<evidence type="ECO:0000259" key="3">
    <source>
        <dbReference type="PROSITE" id="PS50966"/>
    </source>
</evidence>
<dbReference type="CDD" id="cd18012">
    <property type="entry name" value="DEXQc_arch_SWI2_SNF2"/>
    <property type="match status" value="1"/>
</dbReference>
<organism evidence="6 7">
    <name type="scientific">Tepidiphilus thermophilus</name>
    <dbReference type="NCBI Taxonomy" id="876478"/>
    <lineage>
        <taxon>Bacteria</taxon>
        <taxon>Pseudomonadati</taxon>
        <taxon>Pseudomonadota</taxon>
        <taxon>Hydrogenophilia</taxon>
        <taxon>Hydrogenophilales</taxon>
        <taxon>Hydrogenophilaceae</taxon>
        <taxon>Tepidiphilus</taxon>
    </lineage>
</organism>
<dbReference type="Proteomes" id="UP000182108">
    <property type="component" value="Unassembled WGS sequence"/>
</dbReference>
<keyword evidence="2" id="KW-0479">Metal-binding</keyword>
<dbReference type="SUPFAM" id="SSF52540">
    <property type="entry name" value="P-loop containing nucleoside triphosphate hydrolases"/>
    <property type="match status" value="2"/>
</dbReference>
<reference evidence="7" key="1">
    <citation type="submission" date="2015-08" db="EMBL/GenBank/DDBJ databases">
        <authorList>
            <person name="Babu N.S."/>
            <person name="Beckwith C.J."/>
            <person name="Beseler K.G."/>
            <person name="Brison A."/>
            <person name="Carone J.V."/>
            <person name="Caskin T.P."/>
            <person name="Diamond M."/>
            <person name="Durham M.E."/>
            <person name="Foxe J.M."/>
            <person name="Go M."/>
            <person name="Henderson B.A."/>
            <person name="Jones I.B."/>
            <person name="McGettigan J.A."/>
            <person name="Micheletti S.J."/>
            <person name="Nasrallah M.E."/>
            <person name="Ortiz D."/>
            <person name="Piller C.R."/>
            <person name="Privatt S.R."/>
            <person name="Schneider S.L."/>
            <person name="Sharp S."/>
            <person name="Smith T.C."/>
            <person name="Stanton J.D."/>
            <person name="Ullery H.E."/>
            <person name="Wilson R.J."/>
            <person name="Serrano M.G."/>
            <person name="Buck G."/>
            <person name="Lee V."/>
            <person name="Wang Y."/>
            <person name="Carvalho R."/>
            <person name="Voegtly L."/>
            <person name="Shi R."/>
            <person name="Duckworth R."/>
            <person name="Johnson A."/>
            <person name="Loviza R."/>
            <person name="Walstead R."/>
            <person name="Shah Z."/>
            <person name="Kiflezghi M."/>
            <person name="Wade K."/>
            <person name="Ball S.L."/>
            <person name="Bradley K.W."/>
            <person name="Asai D.J."/>
            <person name="Bowman C.A."/>
            <person name="Russell D.A."/>
            <person name="Pope W.H."/>
            <person name="Jacobs-Sera D."/>
            <person name="Hendrix R.W."/>
            <person name="Hatfull G.F."/>
        </authorList>
    </citation>
    <scope>NUCLEOTIDE SEQUENCE [LARGE SCALE GENOMIC DNA]</scope>
    <source>
        <strain evidence="7">JCM 19170</strain>
    </source>
</reference>
<gene>
    <name evidence="6" type="ORF">Ga0061068_103241</name>
</gene>
<keyword evidence="6" id="KW-0067">ATP-binding</keyword>
<dbReference type="InterPro" id="IPR027417">
    <property type="entry name" value="P-loop_NTPase"/>
</dbReference>
<protein>
    <submittedName>
        <fullName evidence="6">Helicase conserved C-terminal domain/SNF2 family N-terminal domain/SWIM zinc finger</fullName>
    </submittedName>
</protein>
<keyword evidence="6" id="KW-0547">Nucleotide-binding</keyword>
<feature type="domain" description="SWIM-type" evidence="3">
    <location>
        <begin position="40"/>
        <end position="74"/>
    </location>
</feature>
<keyword evidence="6" id="KW-0347">Helicase</keyword>
<proteinExistence type="predicted"/>
<dbReference type="RefSeq" id="WP_141654648.1">
    <property type="nucleotide sequence ID" value="NZ_CYHH01000003.1"/>
</dbReference>
<dbReference type="SMART" id="SM00487">
    <property type="entry name" value="DEXDc"/>
    <property type="match status" value="1"/>
</dbReference>
<name>A0A0K6IU79_9PROT</name>
<dbReference type="PANTHER" id="PTHR10799">
    <property type="entry name" value="SNF2/RAD54 HELICASE FAMILY"/>
    <property type="match status" value="1"/>
</dbReference>
<dbReference type="InterPro" id="IPR000330">
    <property type="entry name" value="SNF2_N"/>
</dbReference>
<feature type="domain" description="Helicase C-terminal" evidence="5">
    <location>
        <begin position="948"/>
        <end position="1105"/>
    </location>
</feature>
<dbReference type="PROSITE" id="PS51192">
    <property type="entry name" value="HELICASE_ATP_BIND_1"/>
    <property type="match status" value="1"/>
</dbReference>
<dbReference type="Pfam" id="PF04434">
    <property type="entry name" value="SWIM"/>
    <property type="match status" value="1"/>
</dbReference>
<sequence>MQRDRVRSYEFSGDEQHWHIEGRVQGTQRSPYVQHIDISWDEESDVKPSSIECSCTCPIGEACKHCAALLIEFAGRLAEREAARGQEVEVPGSGNPLPPSEEEGRIHLGELVELMLGNRSLSPDKEGVSAAVARIAKDQEAKRSPAMRWIEETARQRRLRHEPHPYPGPDQQPPERILYDVRLDERRGLFGWNAFLTRPYKRDPRRFVAGKPVDLLTVYYHREIYEALTVADLMGLAVASMHGPPRTWLGAAFAAIVQSGRACLGSHTEGVFLRWGEPRRLLWLWRETARGAFQGVWHVEGNGEAGIVPLRFMLPWHYFERKTHTVGPLILPEGVEWADVERLDALPPVPQAEAPVFARRWSELFGEALPAPAPVATVRVEEPAHFRLVLWRDEQGKRRIRPEVRYGEVAVDAQGRVHHPFGDEVRLELPHRSVAREKQWFGTVRVLLEPLRMALAWPDFTEYEAQAESPLLWHELRERLEAGVLGEFSPEIEVGDDFWPQEWEASTAEVELAQADEGGDWFAFDAKVKAGEREIDLTELAAEVFERYGEDDWPEKIVYPFPEEDACAVVPLEPIAPILKLTLELLRREPRREGPVRLSRYDFSLLRELPPGTLAQIQAPTLSAMLEELERYGGPMPVEEPPGLQAQMRPYQRTGLAWLQFWRRHRLHGILADDMGLGKTLQALAHLLAEKRAGRLEQPALVVAPTSLVGNWAREAARFTPDLRVLVWHGAQRRERLESIPGHDLVITTYPLVWRDVELLRPQAWSVMILDEAQMIKNPRAQISQHVRKFRAEQRLCLTGTPMENHLGELWSLFDFLMPGFLGSLETFNRWYRHPIEQEGDAARLEHLRRRIRPFLLRRTKAEVVAELPPKTEIVQTVTLGEKQAKVYEAIRLTMQERVRRALAEKGLARSQITVLDALLKLRQVCCDPTLVDLPQARQVKESAKLDWLRETLPELVEEGRRILIFSQFVQMLERIEPVLAELKIPYVKLTGSTRRRDEVIDRFRQGEAPVFLISLKAGGVGLNLTEADTVILFDPWWNPAVEEQAIDRTHRIGQDKPVFVYKLIAANTVEEKMLEMQARKRTLAEGTLETGEAGGFALTEEDVAALLSSSPVEA</sequence>
<evidence type="ECO:0000259" key="4">
    <source>
        <dbReference type="PROSITE" id="PS51192"/>
    </source>
</evidence>
<dbReference type="GO" id="GO:0004386">
    <property type="term" value="F:helicase activity"/>
    <property type="evidence" value="ECO:0007669"/>
    <property type="project" value="UniProtKB-KW"/>
</dbReference>
<dbReference type="CDD" id="cd18793">
    <property type="entry name" value="SF2_C_SNF"/>
    <property type="match status" value="1"/>
</dbReference>
<evidence type="ECO:0000259" key="5">
    <source>
        <dbReference type="PROSITE" id="PS51194"/>
    </source>
</evidence>
<dbReference type="PROSITE" id="PS50966">
    <property type="entry name" value="ZF_SWIM"/>
    <property type="match status" value="1"/>
</dbReference>
<keyword evidence="7" id="KW-1185">Reference proteome</keyword>
<dbReference type="InterPro" id="IPR001650">
    <property type="entry name" value="Helicase_C-like"/>
</dbReference>
<evidence type="ECO:0000313" key="7">
    <source>
        <dbReference type="Proteomes" id="UP000182108"/>
    </source>
</evidence>
<dbReference type="AlphaFoldDB" id="A0A0K6IU79"/>
<evidence type="ECO:0000256" key="1">
    <source>
        <dbReference type="ARBA" id="ARBA00022801"/>
    </source>
</evidence>
<evidence type="ECO:0000313" key="6">
    <source>
        <dbReference type="EMBL" id="CUB06638.1"/>
    </source>
</evidence>
<dbReference type="GO" id="GO:0008270">
    <property type="term" value="F:zinc ion binding"/>
    <property type="evidence" value="ECO:0007669"/>
    <property type="project" value="UniProtKB-KW"/>
</dbReference>
<accession>A0A0K6IU79</accession>
<dbReference type="InterPro" id="IPR007527">
    <property type="entry name" value="Znf_SWIM"/>
</dbReference>